<feature type="non-terminal residue" evidence="1">
    <location>
        <position position="261"/>
    </location>
</feature>
<reference evidence="1" key="2">
    <citation type="submission" date="2023-05" db="EMBL/GenBank/DDBJ databases">
        <authorList>
            <person name="Fouks B."/>
        </authorList>
    </citation>
    <scope>NUCLEOTIDE SEQUENCE</scope>
    <source>
        <strain evidence="1">Stay&amp;Tobe</strain>
        <tissue evidence="1">Testes</tissue>
    </source>
</reference>
<dbReference type="EMBL" id="JASPKZ010003853">
    <property type="protein sequence ID" value="KAJ9591898.1"/>
    <property type="molecule type" value="Genomic_DNA"/>
</dbReference>
<sequence>RGREACSSPTFRQRLRLTTSSPENLQQDNHSNSGRENLLSAEFLFIVIILDITTTHRISVMVLAHLKSGMFLSASVHSSAGPSRGGPGRGERWRAFRRVARARLASHWNSQLTLQVERFSARDRDFELFFFCLLHCMLPIRVCSRTFFNIMQPYVMYRLYITIPGKDRQRLKSQMHDISVSFTTLKSVSVLLILTCFHCKNIYDKPSSFFESNRAVDLSYSVDVTTNVNGRLPLEVSNSVVVLHARTEYERSTVRFLKFYL</sequence>
<reference evidence="1" key="1">
    <citation type="journal article" date="2023" name="IScience">
        <title>Live-bearing cockroach genome reveals convergent evolutionary mechanisms linked to viviparity in insects and beyond.</title>
        <authorList>
            <person name="Fouks B."/>
            <person name="Harrison M.C."/>
            <person name="Mikhailova A.A."/>
            <person name="Marchal E."/>
            <person name="English S."/>
            <person name="Carruthers M."/>
            <person name="Jennings E.C."/>
            <person name="Chiamaka E.L."/>
            <person name="Frigard R.A."/>
            <person name="Pippel M."/>
            <person name="Attardo G.M."/>
            <person name="Benoit J.B."/>
            <person name="Bornberg-Bauer E."/>
            <person name="Tobe S.S."/>
        </authorList>
    </citation>
    <scope>NUCLEOTIDE SEQUENCE</scope>
    <source>
        <strain evidence="1">Stay&amp;Tobe</strain>
    </source>
</reference>
<gene>
    <name evidence="1" type="ORF">L9F63_001573</name>
</gene>
<accession>A0AAD8EIX0</accession>
<dbReference type="AlphaFoldDB" id="A0AAD8EIX0"/>
<organism evidence="1 2">
    <name type="scientific">Diploptera punctata</name>
    <name type="common">Pacific beetle cockroach</name>
    <dbReference type="NCBI Taxonomy" id="6984"/>
    <lineage>
        <taxon>Eukaryota</taxon>
        <taxon>Metazoa</taxon>
        <taxon>Ecdysozoa</taxon>
        <taxon>Arthropoda</taxon>
        <taxon>Hexapoda</taxon>
        <taxon>Insecta</taxon>
        <taxon>Pterygota</taxon>
        <taxon>Neoptera</taxon>
        <taxon>Polyneoptera</taxon>
        <taxon>Dictyoptera</taxon>
        <taxon>Blattodea</taxon>
        <taxon>Blaberoidea</taxon>
        <taxon>Blaberidae</taxon>
        <taxon>Diplopterinae</taxon>
        <taxon>Diploptera</taxon>
    </lineage>
</organism>
<proteinExistence type="predicted"/>
<keyword evidence="2" id="KW-1185">Reference proteome</keyword>
<protein>
    <submittedName>
        <fullName evidence="1">Uncharacterized protein</fullName>
    </submittedName>
</protein>
<feature type="non-terminal residue" evidence="1">
    <location>
        <position position="1"/>
    </location>
</feature>
<evidence type="ECO:0000313" key="2">
    <source>
        <dbReference type="Proteomes" id="UP001233999"/>
    </source>
</evidence>
<dbReference type="Proteomes" id="UP001233999">
    <property type="component" value="Unassembled WGS sequence"/>
</dbReference>
<evidence type="ECO:0000313" key="1">
    <source>
        <dbReference type="EMBL" id="KAJ9591898.1"/>
    </source>
</evidence>
<comment type="caution">
    <text evidence="1">The sequence shown here is derived from an EMBL/GenBank/DDBJ whole genome shotgun (WGS) entry which is preliminary data.</text>
</comment>
<name>A0AAD8EIX0_DIPPU</name>